<dbReference type="STRING" id="1219383.SAMN05421733_103251"/>
<sequence length="95" mass="10951">MDEKEYKALTKKTLPKRKPRTLPLSKAKQSYLEEGLPWSGGRGGKLAFKAWNMGRYDEAEELGYRVKRFNPTAVKFGHVITWLLSLFEKDEDGTD</sequence>
<keyword evidence="2" id="KW-1185">Reference proteome</keyword>
<proteinExistence type="predicted"/>
<dbReference type="AlphaFoldDB" id="A0A1G6H3U2"/>
<organism evidence="1 2">
    <name type="scientific">Acinetobacter boissieri</name>
    <dbReference type="NCBI Taxonomy" id="1219383"/>
    <lineage>
        <taxon>Bacteria</taxon>
        <taxon>Pseudomonadati</taxon>
        <taxon>Pseudomonadota</taxon>
        <taxon>Gammaproteobacteria</taxon>
        <taxon>Moraxellales</taxon>
        <taxon>Moraxellaceae</taxon>
        <taxon>Acinetobacter</taxon>
    </lineage>
</organism>
<name>A0A1G6H3U2_9GAMM</name>
<dbReference type="Proteomes" id="UP000242501">
    <property type="component" value="Unassembled WGS sequence"/>
</dbReference>
<evidence type="ECO:0000313" key="1">
    <source>
        <dbReference type="EMBL" id="SDB88814.1"/>
    </source>
</evidence>
<evidence type="ECO:0000313" key="2">
    <source>
        <dbReference type="Proteomes" id="UP000242501"/>
    </source>
</evidence>
<protein>
    <submittedName>
        <fullName evidence="1">Uncharacterized protein</fullName>
    </submittedName>
</protein>
<dbReference type="OrthoDB" id="6692454at2"/>
<dbReference type="EMBL" id="FMYL01000003">
    <property type="protein sequence ID" value="SDB88814.1"/>
    <property type="molecule type" value="Genomic_DNA"/>
</dbReference>
<reference evidence="2" key="1">
    <citation type="submission" date="2016-09" db="EMBL/GenBank/DDBJ databases">
        <authorList>
            <person name="Varghese N."/>
            <person name="Submissions S."/>
        </authorList>
    </citation>
    <scope>NUCLEOTIDE SEQUENCE [LARGE SCALE GENOMIC DNA]</scope>
    <source>
        <strain evidence="2">ANC 4422</strain>
    </source>
</reference>
<gene>
    <name evidence="1" type="ORF">SAMN05421733_103251</name>
</gene>
<accession>A0A1G6H3U2</accession>
<dbReference type="RefSeq" id="WP_092747202.1">
    <property type="nucleotide sequence ID" value="NZ_FMYL01000003.1"/>
</dbReference>